<comment type="caution">
    <text evidence="4">The sequence shown here is derived from an EMBL/GenBank/DDBJ whole genome shotgun (WGS) entry which is preliminary data.</text>
</comment>
<evidence type="ECO:0000259" key="3">
    <source>
        <dbReference type="PROSITE" id="PS50839"/>
    </source>
</evidence>
<feature type="transmembrane region" description="Helical" evidence="2">
    <location>
        <begin position="323"/>
        <end position="344"/>
    </location>
</feature>
<feature type="region of interest" description="Disordered" evidence="1">
    <location>
        <begin position="1"/>
        <end position="23"/>
    </location>
</feature>
<dbReference type="InterPro" id="IPR006189">
    <property type="entry name" value="CHASE_dom"/>
</dbReference>
<dbReference type="Proteomes" id="UP001054857">
    <property type="component" value="Unassembled WGS sequence"/>
</dbReference>
<dbReference type="AlphaFoldDB" id="A0AAD3DMP9"/>
<dbReference type="SMART" id="SM01079">
    <property type="entry name" value="CHASE"/>
    <property type="match status" value="1"/>
</dbReference>
<accession>A0AAD3DMP9</accession>
<keyword evidence="5" id="KW-1185">Reference proteome</keyword>
<evidence type="ECO:0000313" key="4">
    <source>
        <dbReference type="EMBL" id="GFR42646.1"/>
    </source>
</evidence>
<keyword evidence="2" id="KW-0472">Membrane</keyword>
<evidence type="ECO:0000256" key="1">
    <source>
        <dbReference type="SAM" id="MobiDB-lite"/>
    </source>
</evidence>
<proteinExistence type="predicted"/>
<protein>
    <recommendedName>
        <fullName evidence="3">CHASE domain-containing protein</fullName>
    </recommendedName>
</protein>
<dbReference type="PROSITE" id="PS50839">
    <property type="entry name" value="CHASE"/>
    <property type="match status" value="1"/>
</dbReference>
<dbReference type="EMBL" id="BMAR01000003">
    <property type="protein sequence ID" value="GFR42646.1"/>
    <property type="molecule type" value="Genomic_DNA"/>
</dbReference>
<keyword evidence="2" id="KW-0812">Transmembrane</keyword>
<dbReference type="GO" id="GO:0003824">
    <property type="term" value="F:catalytic activity"/>
    <property type="evidence" value="ECO:0007669"/>
    <property type="project" value="UniProtKB-ARBA"/>
</dbReference>
<name>A0AAD3DMP9_9CHLO</name>
<keyword evidence="2" id="KW-1133">Transmembrane helix</keyword>
<feature type="transmembrane region" description="Helical" evidence="2">
    <location>
        <begin position="41"/>
        <end position="63"/>
    </location>
</feature>
<reference evidence="4 5" key="1">
    <citation type="journal article" date="2021" name="Sci. Rep.">
        <title>Genome sequencing of the multicellular alga Astrephomene provides insights into convergent evolution of germ-soma differentiation.</title>
        <authorList>
            <person name="Yamashita S."/>
            <person name="Yamamoto K."/>
            <person name="Matsuzaki R."/>
            <person name="Suzuki S."/>
            <person name="Yamaguchi H."/>
            <person name="Hirooka S."/>
            <person name="Minakuchi Y."/>
            <person name="Miyagishima S."/>
            <person name="Kawachi M."/>
            <person name="Toyoda A."/>
            <person name="Nozaki H."/>
        </authorList>
    </citation>
    <scope>NUCLEOTIDE SEQUENCE [LARGE SCALE GENOMIC DNA]</scope>
    <source>
        <strain evidence="4 5">NIES-4017</strain>
    </source>
</reference>
<sequence>MSLQAQREDGFRPGGRTSWTRRPQAAIQETTRIVRVFPSTLLWPLALLGILLGVGIWGVTRALQMDDNSAKDRASRLAMETAEWFRFQVQMAAAPVTLMAAMVNYNPQYEAASGLFRGLAPTLMSQTPLTQRAKALELAPHGVTRDVFPAPPNGVMGYDIFNSTLPGDTEGATRAVQQGQATLVGPLSYMQSDRVLIVRNPVFISGVASDETFGIAAPSSYGSCGEPCAYNATTRTKFWGFVSTLIDLQGIIQAEDSKLKKLGTLGYRFEVEAMGAAEADLRRVAASSALPTNPVEANVTLPNGNWVVRVAPKHGWTPRLYSGLLAAVVIFAVAVSLLLFWALLSRARHKILVEALLPRNLSPASGSEDGPRCQHSETAADMLLGMLSDLLEGYAPDIGDVLFIRTVLMRNMDVYQPLNLRGHIKGGNLDADVVQSLMQQLGEGSPLSAFKLEVEAEDGAGAGGLSRKPSSIVPHNLDTIAGTLSFLLSPDGLLYGGDSRVSLNARLGSSAGDAAAAMAHFAVPVSPSPCGVVSRQSSSGSMCSRIRAKQRRASVSSVMRAFSSTEATTTENEACGAACDGDVEALGAVGSLAATASGDEAIASLPSSRQPPGVRPVSMVASLRPVSSSGLGARFMSFVRGRRGSMDACMFGEGAVELQKRPSRLGLKLSAREGGPMSPSVTGEGGGYVPSEAVAEAAASTTCNVVLRVAVSLSEVRRMPGGNMYVCVCGGTESWPTEHTKSRAADARPCSPIRPVMPSFGPYLLKPPNPTLSCLPTLRTPPFPAFFPAA</sequence>
<organism evidence="4 5">
    <name type="scientific">Astrephomene gubernaculifera</name>
    <dbReference type="NCBI Taxonomy" id="47775"/>
    <lineage>
        <taxon>Eukaryota</taxon>
        <taxon>Viridiplantae</taxon>
        <taxon>Chlorophyta</taxon>
        <taxon>core chlorophytes</taxon>
        <taxon>Chlorophyceae</taxon>
        <taxon>CS clade</taxon>
        <taxon>Chlamydomonadales</taxon>
        <taxon>Astrephomenaceae</taxon>
        <taxon>Astrephomene</taxon>
    </lineage>
</organism>
<feature type="domain" description="CHASE" evidence="3">
    <location>
        <begin position="155"/>
        <end position="262"/>
    </location>
</feature>
<evidence type="ECO:0000313" key="5">
    <source>
        <dbReference type="Proteomes" id="UP001054857"/>
    </source>
</evidence>
<gene>
    <name evidence="4" type="ORF">Agub_g3583</name>
</gene>
<evidence type="ECO:0000256" key="2">
    <source>
        <dbReference type="SAM" id="Phobius"/>
    </source>
</evidence>
<feature type="compositionally biased region" description="Basic and acidic residues" evidence="1">
    <location>
        <begin position="1"/>
        <end position="11"/>
    </location>
</feature>